<feature type="transmembrane region" description="Helical" evidence="1">
    <location>
        <begin position="147"/>
        <end position="168"/>
    </location>
</feature>
<reference evidence="2 5" key="2">
    <citation type="journal article" date="2019" name="Nat. Commun.">
        <title>A new type of DNA phosphorothioation-based antiviral system in archaea.</title>
        <authorList>
            <person name="Xiong L."/>
            <person name="Liu S."/>
            <person name="Chen S."/>
            <person name="Xiao Y."/>
            <person name="Zhu B."/>
            <person name="Gao Y."/>
            <person name="Zhang Y."/>
            <person name="Chen B."/>
            <person name="Luo J."/>
            <person name="Deng Z."/>
            <person name="Chen X."/>
            <person name="Wang L."/>
            <person name="Chen S."/>
        </authorList>
    </citation>
    <scope>NUCLEOTIDE SEQUENCE [LARGE SCALE GENOMIC DNA]</scope>
    <source>
        <strain evidence="2 5">CGMCC 1.10331</strain>
    </source>
</reference>
<sequence length="170" mass="17069">MYRKGHYGVSLLVFAPIAFVLLAFDRADLALVTGGTMLWLAMLPDVDHRIPGVPHRGPTHSLAFAALVGAAFGAAGVALQTAAGGVAVDVAAVSRGVSLAAAGFALGALTVVAHLLGDALTPAGVNFLWPLSGRTYTLGLWTADSAVANYGLLAIGVFATGAAAYLGVAI</sequence>
<dbReference type="Proteomes" id="UP000236740">
    <property type="component" value="Unassembled WGS sequence"/>
</dbReference>
<proteinExistence type="predicted"/>
<protein>
    <submittedName>
        <fullName evidence="3">Inner membrane protein</fullName>
    </submittedName>
    <submittedName>
        <fullName evidence="2">Metal-dependent hydrolase</fullName>
    </submittedName>
</protein>
<gene>
    <name evidence="2" type="ORF">DV707_09655</name>
    <name evidence="3" type="ORF">SAMN04488133_2226</name>
</gene>
<dbReference type="EMBL" id="FNVN01000002">
    <property type="protein sequence ID" value="SEG40874.1"/>
    <property type="molecule type" value="Genomic_DNA"/>
</dbReference>
<name>A0A1H5ZY19_9EURY</name>
<reference evidence="3 4" key="1">
    <citation type="submission" date="2016-10" db="EMBL/GenBank/DDBJ databases">
        <authorList>
            <person name="de Groot N.N."/>
        </authorList>
    </citation>
    <scope>NUCLEOTIDE SEQUENCE [LARGE SCALE GENOMIC DNA]</scope>
    <source>
        <strain evidence="3 4">CGMCC 1.10331</strain>
    </source>
</reference>
<feature type="transmembrane region" description="Helical" evidence="1">
    <location>
        <begin position="99"/>
        <end position="117"/>
    </location>
</feature>
<feature type="transmembrane region" description="Helical" evidence="1">
    <location>
        <begin position="12"/>
        <end position="42"/>
    </location>
</feature>
<dbReference type="GeneID" id="39858356"/>
<accession>A0A1H5ZY19</accession>
<dbReference type="GO" id="GO:0016787">
    <property type="term" value="F:hydrolase activity"/>
    <property type="evidence" value="ECO:0007669"/>
    <property type="project" value="UniProtKB-KW"/>
</dbReference>
<keyword evidence="1" id="KW-1133">Transmembrane helix</keyword>
<evidence type="ECO:0000313" key="5">
    <source>
        <dbReference type="Proteomes" id="UP000296733"/>
    </source>
</evidence>
<dbReference type="Pfam" id="PF04307">
    <property type="entry name" value="YdjM"/>
    <property type="match status" value="1"/>
</dbReference>
<evidence type="ECO:0000313" key="2">
    <source>
        <dbReference type="EMBL" id="QCC47901.1"/>
    </source>
</evidence>
<dbReference type="RefSeq" id="WP_103991899.1">
    <property type="nucleotide sequence ID" value="NZ_CP031311.1"/>
</dbReference>
<evidence type="ECO:0000313" key="3">
    <source>
        <dbReference type="EMBL" id="SEG40874.1"/>
    </source>
</evidence>
<dbReference type="OrthoDB" id="118042at2157"/>
<keyword evidence="1" id="KW-0812">Transmembrane</keyword>
<dbReference type="InterPro" id="IPR007404">
    <property type="entry name" value="YdjM-like"/>
</dbReference>
<evidence type="ECO:0000313" key="4">
    <source>
        <dbReference type="Proteomes" id="UP000236740"/>
    </source>
</evidence>
<evidence type="ECO:0000256" key="1">
    <source>
        <dbReference type="SAM" id="Phobius"/>
    </source>
</evidence>
<keyword evidence="2" id="KW-0378">Hydrolase</keyword>
<dbReference type="EMBL" id="CP031311">
    <property type="protein sequence ID" value="QCC47901.1"/>
    <property type="molecule type" value="Genomic_DNA"/>
</dbReference>
<dbReference type="KEGG" id="hlm:DV707_09655"/>
<dbReference type="Proteomes" id="UP000296733">
    <property type="component" value="Chromosome"/>
</dbReference>
<organism evidence="3 4">
    <name type="scientific">Halobellus limi</name>
    <dbReference type="NCBI Taxonomy" id="699433"/>
    <lineage>
        <taxon>Archaea</taxon>
        <taxon>Methanobacteriati</taxon>
        <taxon>Methanobacteriota</taxon>
        <taxon>Stenosarchaea group</taxon>
        <taxon>Halobacteria</taxon>
        <taxon>Halobacteriales</taxon>
        <taxon>Haloferacaceae</taxon>
        <taxon>Halobellus</taxon>
    </lineage>
</organism>
<keyword evidence="1" id="KW-0472">Membrane</keyword>
<dbReference type="AlphaFoldDB" id="A0A1H5ZY19"/>
<feature type="transmembrane region" description="Helical" evidence="1">
    <location>
        <begin position="62"/>
        <end position="87"/>
    </location>
</feature>
<keyword evidence="4" id="KW-1185">Reference proteome</keyword>